<dbReference type="Gene3D" id="3.40.50.2000">
    <property type="entry name" value="Glycogen Phosphorylase B"/>
    <property type="match status" value="2"/>
</dbReference>
<proteinExistence type="predicted"/>
<evidence type="ECO:0000313" key="3">
    <source>
        <dbReference type="EMBL" id="SIT93814.1"/>
    </source>
</evidence>
<dbReference type="Pfam" id="PF00534">
    <property type="entry name" value="Glycos_transf_1"/>
    <property type="match status" value="1"/>
</dbReference>
<keyword evidence="4" id="KW-1185">Reference proteome</keyword>
<dbReference type="PANTHER" id="PTHR12526:SF630">
    <property type="entry name" value="GLYCOSYLTRANSFERASE"/>
    <property type="match status" value="1"/>
</dbReference>
<feature type="domain" description="Glycosyl transferase family 1" evidence="1">
    <location>
        <begin position="138"/>
        <end position="302"/>
    </location>
</feature>
<dbReference type="Proteomes" id="UP000187181">
    <property type="component" value="Unassembled WGS sequence"/>
</dbReference>
<protein>
    <submittedName>
        <fullName evidence="3">Glycosyltransferase Family 4</fullName>
    </submittedName>
</protein>
<dbReference type="SUPFAM" id="SSF53756">
    <property type="entry name" value="UDP-Glycosyltransferase/glycogen phosphorylase"/>
    <property type="match status" value="1"/>
</dbReference>
<evidence type="ECO:0000259" key="2">
    <source>
        <dbReference type="Pfam" id="PF13439"/>
    </source>
</evidence>
<reference evidence="4" key="1">
    <citation type="submission" date="2017-01" db="EMBL/GenBank/DDBJ databases">
        <authorList>
            <person name="Varghese N."/>
            <person name="Submissions S."/>
        </authorList>
    </citation>
    <scope>NUCLEOTIDE SEQUENCE [LARGE SCALE GENOMIC DNA]</scope>
    <source>
        <strain evidence="4">LP100</strain>
    </source>
</reference>
<dbReference type="EMBL" id="FTPP01000003">
    <property type="protein sequence ID" value="SIT93814.1"/>
    <property type="molecule type" value="Genomic_DNA"/>
</dbReference>
<feature type="domain" description="Glycosyltransferase subfamily 4-like N-terminal" evidence="2">
    <location>
        <begin position="28"/>
        <end position="128"/>
    </location>
</feature>
<dbReference type="GO" id="GO:0016757">
    <property type="term" value="F:glycosyltransferase activity"/>
    <property type="evidence" value="ECO:0007669"/>
    <property type="project" value="InterPro"/>
</dbReference>
<dbReference type="AlphaFoldDB" id="A0A1R3XPX8"/>
<accession>A0A1R3XPX8</accession>
<dbReference type="Pfam" id="PF13439">
    <property type="entry name" value="Glyco_transf_4"/>
    <property type="match status" value="1"/>
</dbReference>
<dbReference type="InterPro" id="IPR028098">
    <property type="entry name" value="Glyco_trans_4-like_N"/>
</dbReference>
<name>A0A1R3XPX8_9BACT</name>
<dbReference type="PANTHER" id="PTHR12526">
    <property type="entry name" value="GLYCOSYLTRANSFERASE"/>
    <property type="match status" value="1"/>
</dbReference>
<sequence length="332" mass="36957">MGPLVENIKEEGVEVIEIGVLSKVWDTDKYKAVLKVIKAYKPHIIHGAVFEGVLLSTIAGYMGRVPIIIAEETSDPQNRSIKASYLLKILSLIADKFIAIAPNVGNYLKEVARVSPSKIKVITNGVSLPRPVTFHETTKLRNSLGIQVEDFVIGSVGRLFDDHKKFTDIIKAISLLSQRSNIKLLIIGDGKDKEFIKREAESLGLSRNLVMVGFQSDTAPYYKLMNIFCLASQREGFGLVAAEAMFHELPVVATKVGGLQDIVVNNETGILVNANRPEQIATAIDKLFSNQDLIISMGKKGRLRAEKEYSAERYVKEVEEMYKELLRQKQII</sequence>
<gene>
    <name evidence="3" type="ORF">SAMN05444128_3226</name>
</gene>
<dbReference type="STRING" id="1317125.SAMN05444128_3226"/>
<dbReference type="InterPro" id="IPR001296">
    <property type="entry name" value="Glyco_trans_1"/>
</dbReference>
<evidence type="ECO:0000259" key="1">
    <source>
        <dbReference type="Pfam" id="PF00534"/>
    </source>
</evidence>
<organism evidence="3 4">
    <name type="scientific">Pontibacter indicus</name>
    <dbReference type="NCBI Taxonomy" id="1317125"/>
    <lineage>
        <taxon>Bacteria</taxon>
        <taxon>Pseudomonadati</taxon>
        <taxon>Bacteroidota</taxon>
        <taxon>Cytophagia</taxon>
        <taxon>Cytophagales</taxon>
        <taxon>Hymenobacteraceae</taxon>
        <taxon>Pontibacter</taxon>
    </lineage>
</organism>
<evidence type="ECO:0000313" key="4">
    <source>
        <dbReference type="Proteomes" id="UP000187181"/>
    </source>
</evidence>
<keyword evidence="3" id="KW-0808">Transferase</keyword>